<sequence>MAQPTPQTWTLRFKSHRTTVLLHIDPLHTFSAIKASLYTVLRETGIQETEHGPSIDLPASPEDIQLGRPVDPLDPSQGFALGEWENPASDSEVAIEDEGKGKGKAMKGKKSAGGDNVKDCPKGAGLKDGAVLAFRWEGDGTTDDASWGVQIASFEDAYGVQNEGDVGGRAEFEG</sequence>
<accession>A0ABR3RF05</accession>
<dbReference type="Proteomes" id="UP001521222">
    <property type="component" value="Unassembled WGS sequence"/>
</dbReference>
<organism evidence="2 3">
    <name type="scientific">Nothophoma quercina</name>
    <dbReference type="NCBI Taxonomy" id="749835"/>
    <lineage>
        <taxon>Eukaryota</taxon>
        <taxon>Fungi</taxon>
        <taxon>Dikarya</taxon>
        <taxon>Ascomycota</taxon>
        <taxon>Pezizomycotina</taxon>
        <taxon>Dothideomycetes</taxon>
        <taxon>Pleosporomycetidae</taxon>
        <taxon>Pleosporales</taxon>
        <taxon>Pleosporineae</taxon>
        <taxon>Didymellaceae</taxon>
        <taxon>Nothophoma</taxon>
    </lineage>
</organism>
<feature type="region of interest" description="Disordered" evidence="1">
    <location>
        <begin position="83"/>
        <end position="122"/>
    </location>
</feature>
<dbReference type="EMBL" id="JAKIXB020000013">
    <property type="protein sequence ID" value="KAL1603021.1"/>
    <property type="molecule type" value="Genomic_DNA"/>
</dbReference>
<evidence type="ECO:0000313" key="3">
    <source>
        <dbReference type="Proteomes" id="UP001521222"/>
    </source>
</evidence>
<gene>
    <name evidence="2" type="ORF">SLS59_004677</name>
</gene>
<evidence type="ECO:0000256" key="1">
    <source>
        <dbReference type="SAM" id="MobiDB-lite"/>
    </source>
</evidence>
<evidence type="ECO:0000313" key="2">
    <source>
        <dbReference type="EMBL" id="KAL1603021.1"/>
    </source>
</evidence>
<reference evidence="2 3" key="1">
    <citation type="submission" date="2024-02" db="EMBL/GenBank/DDBJ databases">
        <title>De novo assembly and annotation of 12 fungi associated with fruit tree decline syndrome in Ontario, Canada.</title>
        <authorList>
            <person name="Sulman M."/>
            <person name="Ellouze W."/>
            <person name="Ilyukhin E."/>
        </authorList>
    </citation>
    <scope>NUCLEOTIDE SEQUENCE [LARGE SCALE GENOMIC DNA]</scope>
    <source>
        <strain evidence="2 3">M97-236</strain>
    </source>
</reference>
<proteinExistence type="predicted"/>
<name>A0ABR3RF05_9PLEO</name>
<comment type="caution">
    <text evidence="2">The sequence shown here is derived from an EMBL/GenBank/DDBJ whole genome shotgun (WGS) entry which is preliminary data.</text>
</comment>
<keyword evidence="3" id="KW-1185">Reference proteome</keyword>
<protein>
    <submittedName>
        <fullName evidence="2">Uncharacterized protein</fullName>
    </submittedName>
</protein>